<reference evidence="1 2" key="1">
    <citation type="submission" date="2023-12" db="EMBL/GenBank/DDBJ databases">
        <title>A high-quality genome assembly for Dillenia turbinata (Dilleniales).</title>
        <authorList>
            <person name="Chanderbali A."/>
        </authorList>
    </citation>
    <scope>NUCLEOTIDE SEQUENCE [LARGE SCALE GENOMIC DNA]</scope>
    <source>
        <strain evidence="1">LSX21</strain>
        <tissue evidence="1">Leaf</tissue>
    </source>
</reference>
<organism evidence="1 2">
    <name type="scientific">Dillenia turbinata</name>
    <dbReference type="NCBI Taxonomy" id="194707"/>
    <lineage>
        <taxon>Eukaryota</taxon>
        <taxon>Viridiplantae</taxon>
        <taxon>Streptophyta</taxon>
        <taxon>Embryophyta</taxon>
        <taxon>Tracheophyta</taxon>
        <taxon>Spermatophyta</taxon>
        <taxon>Magnoliopsida</taxon>
        <taxon>eudicotyledons</taxon>
        <taxon>Gunneridae</taxon>
        <taxon>Pentapetalae</taxon>
        <taxon>Dilleniales</taxon>
        <taxon>Dilleniaceae</taxon>
        <taxon>Dillenia</taxon>
    </lineage>
</organism>
<dbReference type="AlphaFoldDB" id="A0AAN8W0W1"/>
<proteinExistence type="predicted"/>
<dbReference type="EMBL" id="JBAMMX010000003">
    <property type="protein sequence ID" value="KAK6943955.1"/>
    <property type="molecule type" value="Genomic_DNA"/>
</dbReference>
<dbReference type="Proteomes" id="UP001370490">
    <property type="component" value="Unassembled WGS sequence"/>
</dbReference>
<sequence length="89" mass="10118">MIIRGWLESYHLEHHLFAAPPNSLPPAQEVHKLRPSGLGIEIACTSSLLHTFDWELEKPVTRDVMVVDPMGVSLRKADPLRAIPRKRMI</sequence>
<accession>A0AAN8W0W1</accession>
<comment type="caution">
    <text evidence="1">The sequence shown here is derived from an EMBL/GenBank/DDBJ whole genome shotgun (WGS) entry which is preliminary data.</text>
</comment>
<name>A0AAN8W0W1_9MAGN</name>
<protein>
    <submittedName>
        <fullName evidence="1">Uncharacterized protein</fullName>
    </submittedName>
</protein>
<keyword evidence="2" id="KW-1185">Reference proteome</keyword>
<evidence type="ECO:0000313" key="1">
    <source>
        <dbReference type="EMBL" id="KAK6943955.1"/>
    </source>
</evidence>
<gene>
    <name evidence="1" type="ORF">RJ641_025057</name>
</gene>
<evidence type="ECO:0000313" key="2">
    <source>
        <dbReference type="Proteomes" id="UP001370490"/>
    </source>
</evidence>